<dbReference type="GO" id="GO:0012505">
    <property type="term" value="C:endomembrane system"/>
    <property type="evidence" value="ECO:0007669"/>
    <property type="project" value="UniProtKB-SubCell"/>
</dbReference>
<dbReference type="GO" id="GO:0016020">
    <property type="term" value="C:membrane"/>
    <property type="evidence" value="ECO:0007669"/>
    <property type="project" value="TreeGrafter"/>
</dbReference>
<comment type="similarity">
    <text evidence="2">Belongs to the major facilitator superfamily.</text>
</comment>
<keyword evidence="4 8" id="KW-0812">Transmembrane</keyword>
<dbReference type="GO" id="GO:0022857">
    <property type="term" value="F:transmembrane transporter activity"/>
    <property type="evidence" value="ECO:0007669"/>
    <property type="project" value="InterPro"/>
</dbReference>
<comment type="subcellular location">
    <subcellularLocation>
        <location evidence="1">Endomembrane system</location>
        <topology evidence="1">Multi-pass membrane protein</topology>
    </subcellularLocation>
</comment>
<evidence type="ECO:0000256" key="7">
    <source>
        <dbReference type="SAM" id="MobiDB-lite"/>
    </source>
</evidence>
<organism evidence="10 11">
    <name type="scientific">Capronia epimyces CBS 606.96</name>
    <dbReference type="NCBI Taxonomy" id="1182542"/>
    <lineage>
        <taxon>Eukaryota</taxon>
        <taxon>Fungi</taxon>
        <taxon>Dikarya</taxon>
        <taxon>Ascomycota</taxon>
        <taxon>Pezizomycotina</taxon>
        <taxon>Eurotiomycetes</taxon>
        <taxon>Chaetothyriomycetidae</taxon>
        <taxon>Chaetothyriales</taxon>
        <taxon>Herpotrichiellaceae</taxon>
        <taxon>Capronia</taxon>
    </lineage>
</organism>
<feature type="transmembrane region" description="Helical" evidence="8">
    <location>
        <begin position="403"/>
        <end position="425"/>
    </location>
</feature>
<reference evidence="10 11" key="1">
    <citation type="submission" date="2013-03" db="EMBL/GenBank/DDBJ databases">
        <title>The Genome Sequence of Capronia epimyces CBS 606.96.</title>
        <authorList>
            <consortium name="The Broad Institute Genomics Platform"/>
            <person name="Cuomo C."/>
            <person name="de Hoog S."/>
            <person name="Gorbushina A."/>
            <person name="Walker B."/>
            <person name="Young S.K."/>
            <person name="Zeng Q."/>
            <person name="Gargeya S."/>
            <person name="Fitzgerald M."/>
            <person name="Haas B."/>
            <person name="Abouelleil A."/>
            <person name="Allen A.W."/>
            <person name="Alvarado L."/>
            <person name="Arachchi H.M."/>
            <person name="Berlin A.M."/>
            <person name="Chapman S.B."/>
            <person name="Gainer-Dewar J."/>
            <person name="Goldberg J."/>
            <person name="Griggs A."/>
            <person name="Gujja S."/>
            <person name="Hansen M."/>
            <person name="Howarth C."/>
            <person name="Imamovic A."/>
            <person name="Ireland A."/>
            <person name="Larimer J."/>
            <person name="McCowan C."/>
            <person name="Murphy C."/>
            <person name="Pearson M."/>
            <person name="Poon T.W."/>
            <person name="Priest M."/>
            <person name="Roberts A."/>
            <person name="Saif S."/>
            <person name="Shea T."/>
            <person name="Sisk P."/>
            <person name="Sykes S."/>
            <person name="Wortman J."/>
            <person name="Nusbaum C."/>
            <person name="Birren B."/>
        </authorList>
    </citation>
    <scope>NUCLEOTIDE SEQUENCE [LARGE SCALE GENOMIC DNA]</scope>
    <source>
        <strain evidence="10 11">CBS 606.96</strain>
    </source>
</reference>
<dbReference type="SUPFAM" id="SSF103473">
    <property type="entry name" value="MFS general substrate transporter"/>
    <property type="match status" value="1"/>
</dbReference>
<comment type="caution">
    <text evidence="10">The sequence shown here is derived from an EMBL/GenBank/DDBJ whole genome shotgun (WGS) entry which is preliminary data.</text>
</comment>
<feature type="transmembrane region" description="Helical" evidence="8">
    <location>
        <begin position="437"/>
        <end position="461"/>
    </location>
</feature>
<evidence type="ECO:0000256" key="1">
    <source>
        <dbReference type="ARBA" id="ARBA00004127"/>
    </source>
</evidence>
<dbReference type="PROSITE" id="PS50850">
    <property type="entry name" value="MFS"/>
    <property type="match status" value="1"/>
</dbReference>
<feature type="transmembrane region" description="Helical" evidence="8">
    <location>
        <begin position="101"/>
        <end position="123"/>
    </location>
</feature>
<dbReference type="EMBL" id="AMGY01000004">
    <property type="protein sequence ID" value="EXJ84711.1"/>
    <property type="molecule type" value="Genomic_DNA"/>
</dbReference>
<evidence type="ECO:0000256" key="3">
    <source>
        <dbReference type="ARBA" id="ARBA00022448"/>
    </source>
</evidence>
<evidence type="ECO:0000256" key="5">
    <source>
        <dbReference type="ARBA" id="ARBA00022989"/>
    </source>
</evidence>
<dbReference type="AlphaFoldDB" id="W9Y659"/>
<sequence length="495" mass="53314">MQITNSASSTGGSAVVIEMPSQSKAQVDGQEEQDREGWEDTRAAAAALPPPCTSTPQLQKWNSPRINMWRCFGTFYSFIILGANDGAYGALIPYLESWYKVNYTIISLVFLCPIVGYVLSAGLNNHLHTVYGQRGIALIMSVSHLLAYTAICLHPPYPVLMVVFILAGFGNGLGDSGWNAWIGDMANANEVLGFLHAFYGLGATISPLVATTLVTKAGWRWYQFYYLMVGASALEIVVLVGTFWKADARAYDAEHPRTVEPETPGSSTTSALARRGRQAERPQGVVSKLNPFRKISMGKSKTVEAVRNKVTLLASVFLLIYVGAEVSIGGWIVTFMLRVRKGSAFASGLTSTGFWLGLTVGRLVLGFVTARVFRTEKHAVAAYLGCSVALQLMFWLIPNFFVSAVMVALLGFFLGPMFPAAVVALTKLLPKSLHVAAVGFAAAFGSSGACVLPFAVGAIANAKGVKVLEPIILAALLGCLLVWWSIPKLPKQRMA</sequence>
<proteinExistence type="inferred from homology"/>
<dbReference type="InterPro" id="IPR051788">
    <property type="entry name" value="MFS_Transporter"/>
</dbReference>
<dbReference type="RefSeq" id="XP_007733696.1">
    <property type="nucleotide sequence ID" value="XM_007735506.1"/>
</dbReference>
<protein>
    <recommendedName>
        <fullName evidence="9">Major facilitator superfamily (MFS) profile domain-containing protein</fullName>
    </recommendedName>
</protein>
<feature type="transmembrane region" description="Helical" evidence="8">
    <location>
        <begin position="135"/>
        <end position="151"/>
    </location>
</feature>
<dbReference type="FunFam" id="1.20.1250.20:FF:000286">
    <property type="entry name" value="MFS efflux transporter"/>
    <property type="match status" value="1"/>
</dbReference>
<feature type="region of interest" description="Disordered" evidence="7">
    <location>
        <begin position="1"/>
        <end position="56"/>
    </location>
</feature>
<feature type="compositionally biased region" description="Polar residues" evidence="7">
    <location>
        <begin position="1"/>
        <end position="12"/>
    </location>
</feature>
<dbReference type="PANTHER" id="PTHR23514:SF3">
    <property type="entry name" value="BYPASS OF STOP CODON PROTEIN 6"/>
    <property type="match status" value="1"/>
</dbReference>
<feature type="domain" description="Major facilitator superfamily (MFS) profile" evidence="9">
    <location>
        <begin position="70"/>
        <end position="490"/>
    </location>
</feature>
<dbReference type="OrthoDB" id="413079at2759"/>
<feature type="transmembrane region" description="Helical" evidence="8">
    <location>
        <begin position="310"/>
        <end position="333"/>
    </location>
</feature>
<keyword evidence="3" id="KW-0813">Transport</keyword>
<evidence type="ECO:0000256" key="4">
    <source>
        <dbReference type="ARBA" id="ARBA00022692"/>
    </source>
</evidence>
<dbReference type="InterPro" id="IPR036259">
    <property type="entry name" value="MFS_trans_sf"/>
</dbReference>
<feature type="transmembrane region" description="Helical" evidence="8">
    <location>
        <begin position="75"/>
        <end position="95"/>
    </location>
</feature>
<keyword evidence="5 8" id="KW-1133">Transmembrane helix</keyword>
<evidence type="ECO:0000256" key="8">
    <source>
        <dbReference type="SAM" id="Phobius"/>
    </source>
</evidence>
<keyword evidence="11" id="KW-1185">Reference proteome</keyword>
<dbReference type="Proteomes" id="UP000019478">
    <property type="component" value="Unassembled WGS sequence"/>
</dbReference>
<accession>W9Y659</accession>
<dbReference type="Gene3D" id="1.20.1250.20">
    <property type="entry name" value="MFS general substrate transporter like domains"/>
    <property type="match status" value="2"/>
</dbReference>
<feature type="transmembrane region" description="Helical" evidence="8">
    <location>
        <begin position="380"/>
        <end position="397"/>
    </location>
</feature>
<dbReference type="FunFam" id="1.20.1250.20:FF:000308">
    <property type="entry name" value="MFS efflux transporter"/>
    <property type="match status" value="1"/>
</dbReference>
<feature type="transmembrane region" description="Helical" evidence="8">
    <location>
        <begin position="222"/>
        <end position="244"/>
    </location>
</feature>
<dbReference type="GeneID" id="19169496"/>
<dbReference type="InterPro" id="IPR020846">
    <property type="entry name" value="MFS_dom"/>
</dbReference>
<dbReference type="eggNOG" id="ENOG502QQA7">
    <property type="taxonomic scope" value="Eukaryota"/>
</dbReference>
<feature type="transmembrane region" description="Helical" evidence="8">
    <location>
        <begin position="353"/>
        <end position="373"/>
    </location>
</feature>
<name>W9Y659_9EURO</name>
<evidence type="ECO:0000313" key="10">
    <source>
        <dbReference type="EMBL" id="EXJ84711.1"/>
    </source>
</evidence>
<evidence type="ECO:0000256" key="6">
    <source>
        <dbReference type="ARBA" id="ARBA00023136"/>
    </source>
</evidence>
<dbReference type="Pfam" id="PF07690">
    <property type="entry name" value="MFS_1"/>
    <property type="match status" value="1"/>
</dbReference>
<feature type="transmembrane region" description="Helical" evidence="8">
    <location>
        <begin position="191"/>
        <end position="210"/>
    </location>
</feature>
<gene>
    <name evidence="10" type="ORF">A1O3_05381</name>
</gene>
<keyword evidence="6 8" id="KW-0472">Membrane</keyword>
<evidence type="ECO:0000259" key="9">
    <source>
        <dbReference type="PROSITE" id="PS50850"/>
    </source>
</evidence>
<feature type="region of interest" description="Disordered" evidence="7">
    <location>
        <begin position="255"/>
        <end position="283"/>
    </location>
</feature>
<dbReference type="HOGENOM" id="CLU_021993_0_0_1"/>
<evidence type="ECO:0000256" key="2">
    <source>
        <dbReference type="ARBA" id="ARBA00008335"/>
    </source>
</evidence>
<feature type="transmembrane region" description="Helical" evidence="8">
    <location>
        <begin position="467"/>
        <end position="486"/>
    </location>
</feature>
<evidence type="ECO:0000313" key="11">
    <source>
        <dbReference type="Proteomes" id="UP000019478"/>
    </source>
</evidence>
<dbReference type="InterPro" id="IPR011701">
    <property type="entry name" value="MFS"/>
</dbReference>
<dbReference type="PANTHER" id="PTHR23514">
    <property type="entry name" value="BYPASS OF STOP CODON PROTEIN 6"/>
    <property type="match status" value="1"/>
</dbReference>
<feature type="transmembrane region" description="Helical" evidence="8">
    <location>
        <begin position="157"/>
        <end position="179"/>
    </location>
</feature>